<evidence type="ECO:0000256" key="1">
    <source>
        <dbReference type="ARBA" id="ARBA00010641"/>
    </source>
</evidence>
<proteinExistence type="inferred from homology"/>
<dbReference type="Gene3D" id="1.10.1740.10">
    <property type="match status" value="1"/>
</dbReference>
<dbReference type="Gene3D" id="1.10.10.10">
    <property type="entry name" value="Winged helix-like DNA-binding domain superfamily/Winged helix DNA-binding domain"/>
    <property type="match status" value="1"/>
</dbReference>
<dbReference type="InterPro" id="IPR036388">
    <property type="entry name" value="WH-like_DNA-bd_sf"/>
</dbReference>
<accession>A0A345UKE7</accession>
<feature type="domain" description="RNA polymerase sigma factor 70 region 4 type 2" evidence="8">
    <location>
        <begin position="142"/>
        <end position="193"/>
    </location>
</feature>
<dbReference type="SUPFAM" id="SSF88659">
    <property type="entry name" value="Sigma3 and sigma4 domains of RNA polymerase sigma factors"/>
    <property type="match status" value="1"/>
</dbReference>
<dbReference type="PANTHER" id="PTHR43133:SF8">
    <property type="entry name" value="RNA POLYMERASE SIGMA FACTOR HI_1459-RELATED"/>
    <property type="match status" value="1"/>
</dbReference>
<dbReference type="InterPro" id="IPR007627">
    <property type="entry name" value="RNA_pol_sigma70_r2"/>
</dbReference>
<dbReference type="SUPFAM" id="SSF88946">
    <property type="entry name" value="Sigma2 domain of RNA polymerase sigma factors"/>
    <property type="match status" value="1"/>
</dbReference>
<evidence type="ECO:0000259" key="8">
    <source>
        <dbReference type="Pfam" id="PF08281"/>
    </source>
</evidence>
<dbReference type="Pfam" id="PF04542">
    <property type="entry name" value="Sigma70_r2"/>
    <property type="match status" value="1"/>
</dbReference>
<dbReference type="EMBL" id="CP027806">
    <property type="protein sequence ID" value="AXJ00949.1"/>
    <property type="molecule type" value="Genomic_DNA"/>
</dbReference>
<evidence type="ECO:0000256" key="6">
    <source>
        <dbReference type="RuleBase" id="RU000716"/>
    </source>
</evidence>
<name>A0A345UKE7_9BACT</name>
<dbReference type="PROSITE" id="PS01063">
    <property type="entry name" value="SIGMA70_ECF"/>
    <property type="match status" value="1"/>
</dbReference>
<reference evidence="9 10" key="1">
    <citation type="submission" date="2018-03" db="EMBL/GenBank/DDBJ databases">
        <title>Phenotypic and genomic properties of Cyclonatronum proteinivorum gen. nov., sp. nov., a haloalkaliphilic bacteroidete from soda lakes possessing Na+-translocating rhodopsin.</title>
        <authorList>
            <person name="Toshchakov S.V."/>
            <person name="Korzhenkov A."/>
            <person name="Samarov N.I."/>
            <person name="Kublanov I.V."/>
            <person name="Muntyan M.S."/>
            <person name="Sorokin D.Y."/>
        </authorList>
    </citation>
    <scope>NUCLEOTIDE SEQUENCE [LARGE SCALE GENOMIC DNA]</scope>
    <source>
        <strain evidence="9 10">Omega</strain>
    </source>
</reference>
<dbReference type="PANTHER" id="PTHR43133">
    <property type="entry name" value="RNA POLYMERASE ECF-TYPE SIGMA FACTO"/>
    <property type="match status" value="1"/>
</dbReference>
<evidence type="ECO:0000259" key="7">
    <source>
        <dbReference type="Pfam" id="PF04542"/>
    </source>
</evidence>
<evidence type="ECO:0000256" key="2">
    <source>
        <dbReference type="ARBA" id="ARBA00023015"/>
    </source>
</evidence>
<dbReference type="NCBIfam" id="TIGR02937">
    <property type="entry name" value="sigma70-ECF"/>
    <property type="match status" value="1"/>
</dbReference>
<dbReference type="OrthoDB" id="9798255at2"/>
<dbReference type="Pfam" id="PF08281">
    <property type="entry name" value="Sigma70_r4_2"/>
    <property type="match status" value="1"/>
</dbReference>
<dbReference type="GO" id="GO:0003677">
    <property type="term" value="F:DNA binding"/>
    <property type="evidence" value="ECO:0007669"/>
    <property type="project" value="UniProtKB-KW"/>
</dbReference>
<keyword evidence="4 6" id="KW-0238">DNA-binding</keyword>
<dbReference type="AlphaFoldDB" id="A0A345UKE7"/>
<evidence type="ECO:0000313" key="10">
    <source>
        <dbReference type="Proteomes" id="UP000254808"/>
    </source>
</evidence>
<protein>
    <recommendedName>
        <fullName evidence="6">RNA polymerase sigma factor</fullName>
    </recommendedName>
</protein>
<dbReference type="KEGG" id="cprv:CYPRO_1698"/>
<dbReference type="InterPro" id="IPR000838">
    <property type="entry name" value="RNA_pol_sigma70_ECF_CS"/>
</dbReference>
<keyword evidence="3 6" id="KW-0731">Sigma factor</keyword>
<keyword evidence="2 6" id="KW-0805">Transcription regulation</keyword>
<dbReference type="GO" id="GO:0016987">
    <property type="term" value="F:sigma factor activity"/>
    <property type="evidence" value="ECO:0007669"/>
    <property type="project" value="UniProtKB-KW"/>
</dbReference>
<dbReference type="InterPro" id="IPR039425">
    <property type="entry name" value="RNA_pol_sigma-70-like"/>
</dbReference>
<sequence length="210" mass="24889">MNSFREQHSARFQGLTDEQLMQQFQGGSDAAFSELMKRYEKRLFMYLFRYTRHEQDTEDIVQETFMRVYSSRNSYEEIARFSTWLYTIAGNLMRTRFKRQQRRQTVSIDQEHNHPETVFVVQLPDDNPLPDEQVYHALTAKAVQEAISRLPKEYRELLEMREMQQLTYEEIAQAVNLPLGTVKSRLNRGRLRLQKILTAYFGTEAVFAAA</sequence>
<dbReference type="InterPro" id="IPR013249">
    <property type="entry name" value="RNA_pol_sigma70_r4_t2"/>
</dbReference>
<dbReference type="GO" id="GO:0006352">
    <property type="term" value="P:DNA-templated transcription initiation"/>
    <property type="evidence" value="ECO:0007669"/>
    <property type="project" value="InterPro"/>
</dbReference>
<keyword evidence="10" id="KW-1185">Reference proteome</keyword>
<feature type="domain" description="RNA polymerase sigma-70 region 2" evidence="7">
    <location>
        <begin position="35"/>
        <end position="103"/>
    </location>
</feature>
<dbReference type="Proteomes" id="UP000254808">
    <property type="component" value="Chromosome"/>
</dbReference>
<evidence type="ECO:0000256" key="4">
    <source>
        <dbReference type="ARBA" id="ARBA00023125"/>
    </source>
</evidence>
<dbReference type="InterPro" id="IPR013325">
    <property type="entry name" value="RNA_pol_sigma_r2"/>
</dbReference>
<keyword evidence="5 6" id="KW-0804">Transcription</keyword>
<evidence type="ECO:0000256" key="5">
    <source>
        <dbReference type="ARBA" id="ARBA00023163"/>
    </source>
</evidence>
<dbReference type="CDD" id="cd06171">
    <property type="entry name" value="Sigma70_r4"/>
    <property type="match status" value="1"/>
</dbReference>
<organism evidence="9 10">
    <name type="scientific">Cyclonatronum proteinivorum</name>
    <dbReference type="NCBI Taxonomy" id="1457365"/>
    <lineage>
        <taxon>Bacteria</taxon>
        <taxon>Pseudomonadati</taxon>
        <taxon>Balneolota</taxon>
        <taxon>Balneolia</taxon>
        <taxon>Balneolales</taxon>
        <taxon>Cyclonatronaceae</taxon>
        <taxon>Cyclonatronum</taxon>
    </lineage>
</organism>
<comment type="similarity">
    <text evidence="1 6">Belongs to the sigma-70 factor family. ECF subfamily.</text>
</comment>
<dbReference type="InterPro" id="IPR013324">
    <property type="entry name" value="RNA_pol_sigma_r3/r4-like"/>
</dbReference>
<gene>
    <name evidence="9" type="ORF">CYPRO_1698</name>
</gene>
<evidence type="ECO:0000256" key="3">
    <source>
        <dbReference type="ARBA" id="ARBA00023082"/>
    </source>
</evidence>
<evidence type="ECO:0000313" key="9">
    <source>
        <dbReference type="EMBL" id="AXJ00949.1"/>
    </source>
</evidence>
<dbReference type="InterPro" id="IPR014284">
    <property type="entry name" value="RNA_pol_sigma-70_dom"/>
</dbReference>
<dbReference type="RefSeq" id="WP_114984194.1">
    <property type="nucleotide sequence ID" value="NZ_CP027806.1"/>
</dbReference>